<proteinExistence type="predicted"/>
<keyword evidence="3" id="KW-1185">Reference proteome</keyword>
<sequence length="327" mass="38195">MNPFRTIINAGVSTHTVSLSEKILTLGSCFADAIGSRLTRFKTQTLANPFGVVYNPHSIHRIIQYSVFNETVPEHMYLKHQDIYLHYDFHSEISSLDKENLQHQLNNTIGSTHHFLKDARWLLITYGTAWVYERTDTGEVVANCHKQPASQFQKSLLTQKKIIESFEGMYRALKEFNPEIRIILTVSPVRHIKDTLELNSVSKSILRVSCHTVQEAFPDVEYFPAYEMQLDDLRDYRFYKSDMIHPSEEAEDYIWNQFSARYFDSNLKNFIEKWKPIRQALTHKPFHPTSAAHQKFLRDTLKKMDELKSMVNIEEEIAFVKSQLLTS</sequence>
<dbReference type="RefSeq" id="WP_079686071.1">
    <property type="nucleotide sequence ID" value="NZ_FUZU01000001.1"/>
</dbReference>
<dbReference type="EMBL" id="FUZU01000001">
    <property type="protein sequence ID" value="SKC55490.1"/>
    <property type="molecule type" value="Genomic_DNA"/>
</dbReference>
<gene>
    <name evidence="2" type="ORF">SAMN05660236_1541</name>
</gene>
<dbReference type="STRING" id="688867.SAMN05660236_1541"/>
<evidence type="ECO:0000313" key="3">
    <source>
        <dbReference type="Proteomes" id="UP000190961"/>
    </source>
</evidence>
<evidence type="ECO:0000313" key="2">
    <source>
        <dbReference type="EMBL" id="SKC55490.1"/>
    </source>
</evidence>
<dbReference type="OrthoDB" id="9807687at2"/>
<dbReference type="Pfam" id="PF08885">
    <property type="entry name" value="GSCFA"/>
    <property type="match status" value="1"/>
</dbReference>
<dbReference type="InterPro" id="IPR014982">
    <property type="entry name" value="GSCFA"/>
</dbReference>
<dbReference type="Proteomes" id="UP000190961">
    <property type="component" value="Unassembled WGS sequence"/>
</dbReference>
<dbReference type="AlphaFoldDB" id="A0A1T5JVV7"/>
<dbReference type="SUPFAM" id="SSF52266">
    <property type="entry name" value="SGNH hydrolase"/>
    <property type="match status" value="1"/>
</dbReference>
<organism evidence="2 3">
    <name type="scientific">Ohtaekwangia koreensis</name>
    <dbReference type="NCBI Taxonomy" id="688867"/>
    <lineage>
        <taxon>Bacteria</taxon>
        <taxon>Pseudomonadati</taxon>
        <taxon>Bacteroidota</taxon>
        <taxon>Cytophagia</taxon>
        <taxon>Cytophagales</taxon>
        <taxon>Fulvivirgaceae</taxon>
        <taxon>Ohtaekwangia</taxon>
    </lineage>
</organism>
<feature type="domain" description="GSCFA" evidence="1">
    <location>
        <begin position="22"/>
        <end position="258"/>
    </location>
</feature>
<protein>
    <submittedName>
        <fullName evidence="2">GSCFA family protein</fullName>
    </submittedName>
</protein>
<evidence type="ECO:0000259" key="1">
    <source>
        <dbReference type="Pfam" id="PF08885"/>
    </source>
</evidence>
<reference evidence="2 3" key="1">
    <citation type="submission" date="2017-02" db="EMBL/GenBank/DDBJ databases">
        <authorList>
            <person name="Peterson S.W."/>
        </authorList>
    </citation>
    <scope>NUCLEOTIDE SEQUENCE [LARGE SCALE GENOMIC DNA]</scope>
    <source>
        <strain evidence="2 3">DSM 25262</strain>
    </source>
</reference>
<name>A0A1T5JVV7_9BACT</name>
<accession>A0A1T5JVV7</accession>